<organism evidence="1 2">
    <name type="scientific">Laodelphax striatellus</name>
    <name type="common">Small brown planthopper</name>
    <name type="synonym">Delphax striatella</name>
    <dbReference type="NCBI Taxonomy" id="195883"/>
    <lineage>
        <taxon>Eukaryota</taxon>
        <taxon>Metazoa</taxon>
        <taxon>Ecdysozoa</taxon>
        <taxon>Arthropoda</taxon>
        <taxon>Hexapoda</taxon>
        <taxon>Insecta</taxon>
        <taxon>Pterygota</taxon>
        <taxon>Neoptera</taxon>
        <taxon>Paraneoptera</taxon>
        <taxon>Hemiptera</taxon>
        <taxon>Auchenorrhyncha</taxon>
        <taxon>Fulgoroidea</taxon>
        <taxon>Delphacidae</taxon>
        <taxon>Criomorphinae</taxon>
        <taxon>Laodelphax</taxon>
    </lineage>
</organism>
<dbReference type="InParanoid" id="A0A482X2K7"/>
<dbReference type="OrthoDB" id="10372785at2759"/>
<comment type="caution">
    <text evidence="1">The sequence shown here is derived from an EMBL/GenBank/DDBJ whole genome shotgun (WGS) entry which is preliminary data.</text>
</comment>
<gene>
    <name evidence="1" type="ORF">LSTR_LSTR003419</name>
</gene>
<dbReference type="AlphaFoldDB" id="A0A482X2K7"/>
<name>A0A482X2K7_LAOST</name>
<sequence>MKQHKTRFDTKFTLRVLPGELATSWLNETRQAITILSVLVSSTMSAVLKDAQLLGSSLKLTQQQKGGSYAYTIPDHRLGIIPATLQVPEAGQQSEYVYFEAPKSIPHIYKQAYSTSPSKLQIISIQEIPLASSLEKTSKLRERLSMLGMIDRESYLPAITKPSTLNEKLDHYLQEIRQSPQRTFGNLEDTKMKDVTANLFRQANDSLEMEEGEDDGYLEDTEAGNYYEGMANNENLDNVKPEVGEYGGMIPGLRNDQGLSSQKHSYGRPFAGIITPSSGNINSYALDTNKELGFVNINSDLSTEAGFDDTMGRIAAGKDVPEAEGDSDEGLKVKTLESILKLVGGGKTPAWVKKAEAAPVRVEATDYRTNFSEEMCSLWPENLQWSAKAVRASLLVAQDMGDVKTFAKSKYLGLHVENITETAKEASFHIVLAIDLRGAPVARAVRSAQKAVGAAVAGSEAALRVATEYATSPGARFAQLVLKAAQRADDAAQIAKDIIRNVNLND</sequence>
<protein>
    <submittedName>
        <fullName evidence="1">Uncharacterized protein</fullName>
    </submittedName>
</protein>
<evidence type="ECO:0000313" key="1">
    <source>
        <dbReference type="EMBL" id="RZF39758.1"/>
    </source>
</evidence>
<proteinExistence type="predicted"/>
<accession>A0A482X2K7</accession>
<dbReference type="Proteomes" id="UP000291343">
    <property type="component" value="Unassembled WGS sequence"/>
</dbReference>
<reference evidence="1 2" key="1">
    <citation type="journal article" date="2017" name="Gigascience">
        <title>Genome sequence of the small brown planthopper, Laodelphax striatellus.</title>
        <authorList>
            <person name="Zhu J."/>
            <person name="Jiang F."/>
            <person name="Wang X."/>
            <person name="Yang P."/>
            <person name="Bao Y."/>
            <person name="Zhao W."/>
            <person name="Wang W."/>
            <person name="Lu H."/>
            <person name="Wang Q."/>
            <person name="Cui N."/>
            <person name="Li J."/>
            <person name="Chen X."/>
            <person name="Luo L."/>
            <person name="Yu J."/>
            <person name="Kang L."/>
            <person name="Cui F."/>
        </authorList>
    </citation>
    <scope>NUCLEOTIDE SEQUENCE [LARGE SCALE GENOMIC DNA]</scope>
    <source>
        <strain evidence="1">Lst14</strain>
    </source>
</reference>
<keyword evidence="2" id="KW-1185">Reference proteome</keyword>
<evidence type="ECO:0000313" key="2">
    <source>
        <dbReference type="Proteomes" id="UP000291343"/>
    </source>
</evidence>
<dbReference type="EMBL" id="QKKF02019605">
    <property type="protein sequence ID" value="RZF39758.1"/>
    <property type="molecule type" value="Genomic_DNA"/>
</dbReference>